<organism evidence="1">
    <name type="scientific">marine metagenome</name>
    <dbReference type="NCBI Taxonomy" id="408172"/>
    <lineage>
        <taxon>unclassified sequences</taxon>
        <taxon>metagenomes</taxon>
        <taxon>ecological metagenomes</taxon>
    </lineage>
</organism>
<proteinExistence type="predicted"/>
<name>A0A382S1P9_9ZZZZ</name>
<gene>
    <name evidence="1" type="ORF">METZ01_LOCUS356219</name>
</gene>
<dbReference type="EMBL" id="UINC01125495">
    <property type="protein sequence ID" value="SVD03365.1"/>
    <property type="molecule type" value="Genomic_DNA"/>
</dbReference>
<accession>A0A382S1P9</accession>
<dbReference type="AlphaFoldDB" id="A0A382S1P9"/>
<evidence type="ECO:0008006" key="2">
    <source>
        <dbReference type="Google" id="ProtNLM"/>
    </source>
</evidence>
<protein>
    <recommendedName>
        <fullName evidence="2">Outer membrane protein beta-barrel domain-containing protein</fullName>
    </recommendedName>
</protein>
<evidence type="ECO:0000313" key="1">
    <source>
        <dbReference type="EMBL" id="SVD03365.1"/>
    </source>
</evidence>
<sequence length="166" mass="18898">MIRRLIILLLIVGGFAQDELNIKDKTWSAQIGWGTRRNLNIFEISKEFNINDKSSFYITSGGILSALGVGYSFSNNYNKEGICFSTGIGFAGLYYKSPQDTTKEEDLPVLKTFNTSLLYQWRIGKQSFLSVGLMSGIYQVYFGKKRTNKISTGEYILPVITYDYRF</sequence>
<reference evidence="1" key="1">
    <citation type="submission" date="2018-05" db="EMBL/GenBank/DDBJ databases">
        <authorList>
            <person name="Lanie J.A."/>
            <person name="Ng W.-L."/>
            <person name="Kazmierczak K.M."/>
            <person name="Andrzejewski T.M."/>
            <person name="Davidsen T.M."/>
            <person name="Wayne K.J."/>
            <person name="Tettelin H."/>
            <person name="Glass J.I."/>
            <person name="Rusch D."/>
            <person name="Podicherti R."/>
            <person name="Tsui H.-C.T."/>
            <person name="Winkler M.E."/>
        </authorList>
    </citation>
    <scope>NUCLEOTIDE SEQUENCE</scope>
</reference>